<keyword evidence="3" id="KW-1185">Reference proteome</keyword>
<evidence type="ECO:0000313" key="2">
    <source>
        <dbReference type="EMBL" id="MCL9812514.1"/>
    </source>
</evidence>
<proteinExistence type="predicted"/>
<protein>
    <submittedName>
        <fullName evidence="2">Uncharacterized protein</fullName>
    </submittedName>
</protein>
<evidence type="ECO:0000313" key="3">
    <source>
        <dbReference type="Proteomes" id="UP001202674"/>
    </source>
</evidence>
<accession>A0AAE3FNU1</accession>
<feature type="compositionally biased region" description="Acidic residues" evidence="1">
    <location>
        <begin position="8"/>
        <end position="24"/>
    </location>
</feature>
<dbReference type="Proteomes" id="UP001202674">
    <property type="component" value="Unassembled WGS sequence"/>
</dbReference>
<feature type="region of interest" description="Disordered" evidence="1">
    <location>
        <begin position="1"/>
        <end position="24"/>
    </location>
</feature>
<gene>
    <name evidence="2" type="ORF">AArcSt11_02450</name>
</gene>
<dbReference type="AlphaFoldDB" id="A0AAE3FNU1"/>
<name>A0AAE3FNU1_9EURY</name>
<evidence type="ECO:0000256" key="1">
    <source>
        <dbReference type="SAM" id="MobiDB-lite"/>
    </source>
</evidence>
<dbReference type="RefSeq" id="WP_250594276.1">
    <property type="nucleotide sequence ID" value="NZ_JAKRVY010000001.1"/>
</dbReference>
<sequence>MATQETPAFEDLEPVEPESNEDDYETEWIELDRGEKVVGEVRSVNPNCGDYNTTVLELARGLGDVVSMWSNGQIDRVFEEQELGEGDVVGILHTEETRSFVDDDGNEVEYDNWEVRVLE</sequence>
<reference evidence="2 3" key="1">
    <citation type="journal article" date="2022" name="Syst. Appl. Microbiol.">
        <title>Natronocalculus amylovorans gen. nov., sp. nov., and Natranaeroarchaeum aerophilus sp. nov., dominant culturable amylolytic natronoarchaea from hypersaline soda lakes in southwestern Siberia.</title>
        <authorList>
            <person name="Sorokin D.Y."/>
            <person name="Elcheninov A.G."/>
            <person name="Khizhniak T.V."/>
            <person name="Koenen M."/>
            <person name="Bale N.J."/>
            <person name="Damste J.S.S."/>
            <person name="Kublanov I.V."/>
        </authorList>
    </citation>
    <scope>NUCLEOTIDE SEQUENCE [LARGE SCALE GENOMIC DNA]</scope>
    <source>
        <strain evidence="2 3">AArc-St1-1</strain>
    </source>
</reference>
<dbReference type="EMBL" id="JAKRVY010000001">
    <property type="protein sequence ID" value="MCL9812514.1"/>
    <property type="molecule type" value="Genomic_DNA"/>
</dbReference>
<organism evidence="2 3">
    <name type="scientific">Natranaeroarchaeum aerophilus</name>
    <dbReference type="NCBI Taxonomy" id="2917711"/>
    <lineage>
        <taxon>Archaea</taxon>
        <taxon>Methanobacteriati</taxon>
        <taxon>Methanobacteriota</taxon>
        <taxon>Stenosarchaea group</taxon>
        <taxon>Halobacteria</taxon>
        <taxon>Halobacteriales</taxon>
        <taxon>Natronoarchaeaceae</taxon>
        <taxon>Natranaeroarchaeum</taxon>
    </lineage>
</organism>
<comment type="caution">
    <text evidence="2">The sequence shown here is derived from an EMBL/GenBank/DDBJ whole genome shotgun (WGS) entry which is preliminary data.</text>
</comment>